<feature type="domain" description="CUB" evidence="8">
    <location>
        <begin position="26"/>
        <end position="139"/>
    </location>
</feature>
<evidence type="ECO:0000256" key="2">
    <source>
        <dbReference type="ARBA" id="ARBA00022737"/>
    </source>
</evidence>
<evidence type="ECO:0000313" key="10">
    <source>
        <dbReference type="Proteomes" id="UP000308267"/>
    </source>
</evidence>
<accession>A0A4S2MAL4</accession>
<evidence type="ECO:0000313" key="9">
    <source>
        <dbReference type="EMBL" id="TGZ71869.1"/>
    </source>
</evidence>
<organism evidence="9 10">
    <name type="scientific">Opisthorchis felineus</name>
    <dbReference type="NCBI Taxonomy" id="147828"/>
    <lineage>
        <taxon>Eukaryota</taxon>
        <taxon>Metazoa</taxon>
        <taxon>Spiralia</taxon>
        <taxon>Lophotrochozoa</taxon>
        <taxon>Platyhelminthes</taxon>
        <taxon>Trematoda</taxon>
        <taxon>Digenea</taxon>
        <taxon>Opisthorchiida</taxon>
        <taxon>Opisthorchiata</taxon>
        <taxon>Opisthorchiidae</taxon>
        <taxon>Opisthorchis</taxon>
    </lineage>
</organism>
<feature type="region of interest" description="Disordered" evidence="6">
    <location>
        <begin position="143"/>
        <end position="164"/>
    </location>
</feature>
<dbReference type="InterPro" id="IPR000859">
    <property type="entry name" value="CUB_dom"/>
</dbReference>
<feature type="domain" description="CUB" evidence="8">
    <location>
        <begin position="181"/>
        <end position="294"/>
    </location>
</feature>
<evidence type="ECO:0000256" key="6">
    <source>
        <dbReference type="SAM" id="MobiDB-lite"/>
    </source>
</evidence>
<dbReference type="STRING" id="147828.A0A4S2MAL4"/>
<dbReference type="EMBL" id="SJOL01004261">
    <property type="protein sequence ID" value="TGZ71869.1"/>
    <property type="molecule type" value="Genomic_DNA"/>
</dbReference>
<reference evidence="9 10" key="1">
    <citation type="journal article" date="2019" name="BMC Genomics">
        <title>New insights from Opisthorchis felineus genome: update on genomics of the epidemiologically important liver flukes.</title>
        <authorList>
            <person name="Ershov N.I."/>
            <person name="Mordvinov V.A."/>
            <person name="Prokhortchouk E.B."/>
            <person name="Pakharukova M.Y."/>
            <person name="Gunbin K.V."/>
            <person name="Ustyantsev K."/>
            <person name="Genaev M.A."/>
            <person name="Blinov A.G."/>
            <person name="Mazur A."/>
            <person name="Boulygina E."/>
            <person name="Tsygankova S."/>
            <person name="Khrameeva E."/>
            <person name="Chekanov N."/>
            <person name="Fan G."/>
            <person name="Xiao A."/>
            <person name="Zhang H."/>
            <person name="Xu X."/>
            <person name="Yang H."/>
            <person name="Solovyev V."/>
            <person name="Lee S.M."/>
            <person name="Liu X."/>
            <person name="Afonnikov D.A."/>
            <person name="Skryabin K.G."/>
        </authorList>
    </citation>
    <scope>NUCLEOTIDE SEQUENCE [LARGE SCALE GENOMIC DNA]</scope>
    <source>
        <strain evidence="9">AK-0245</strain>
        <tissue evidence="9">Whole organism</tissue>
    </source>
</reference>
<evidence type="ECO:0000256" key="7">
    <source>
        <dbReference type="SAM" id="SignalP"/>
    </source>
</evidence>
<dbReference type="CDD" id="cd00041">
    <property type="entry name" value="CUB"/>
    <property type="match status" value="2"/>
</dbReference>
<dbReference type="Gene3D" id="2.60.120.290">
    <property type="entry name" value="Spermadhesin, CUB domain"/>
    <property type="match status" value="2"/>
</dbReference>
<keyword evidence="1 7" id="KW-0732">Signal</keyword>
<evidence type="ECO:0000256" key="4">
    <source>
        <dbReference type="ARBA" id="ARBA00023180"/>
    </source>
</evidence>
<dbReference type="AlphaFoldDB" id="A0A4S2MAL4"/>
<dbReference type="SMART" id="SM00042">
    <property type="entry name" value="CUB"/>
    <property type="match status" value="2"/>
</dbReference>
<name>A0A4S2MAL4_OPIFE</name>
<evidence type="ECO:0000256" key="5">
    <source>
        <dbReference type="PROSITE-ProRule" id="PRU00059"/>
    </source>
</evidence>
<dbReference type="InterPro" id="IPR035914">
    <property type="entry name" value="Sperma_CUB_dom_sf"/>
</dbReference>
<dbReference type="SUPFAM" id="SSF49854">
    <property type="entry name" value="Spermadhesin, CUB domain"/>
    <property type="match status" value="2"/>
</dbReference>
<dbReference type="PROSITE" id="PS01180">
    <property type="entry name" value="CUB"/>
    <property type="match status" value="2"/>
</dbReference>
<gene>
    <name evidence="9" type="ORF">CRM22_002413</name>
</gene>
<dbReference type="Proteomes" id="UP000308267">
    <property type="component" value="Unassembled WGS sequence"/>
</dbReference>
<keyword evidence="2" id="KW-0677">Repeat</keyword>
<dbReference type="Pfam" id="PF00431">
    <property type="entry name" value="CUB"/>
    <property type="match status" value="2"/>
</dbReference>
<proteinExistence type="predicted"/>
<keyword evidence="4" id="KW-0325">Glycoprotein</keyword>
<dbReference type="OrthoDB" id="6252953at2759"/>
<protein>
    <recommendedName>
        <fullName evidence="8">CUB domain-containing protein</fullName>
    </recommendedName>
</protein>
<sequence>MISSLMVCVVFGLQDVVSGPARGPTCGHVLKGEFGEIKSPNYPNNYPDNLNCSWTIRKPQNRSELIFEDFEVEDSYDEGICQFDFVVVQVGTHNRPKLYGPFCGCDIPEPIQFEEEVLITFRTDRIGAYSGFHAFYRPLLSDMDPSNPGPKPSTEPYREMTSGKSMSSGFAEMELVNNTQCHYHVASESGIITSPNYPHDYGINLNCAWMIKRPKKPSLLKFTDFDVEEANWGEECQFDYLYVFVKTGFQMTTYGPFCGDVAPEPIKYSDKVQIIFTTDNNEQRRGFAVEFGPVTLYVLSYSVVAYEQGVFLLFMSVQPLLINALDWSHL</sequence>
<feature type="signal peptide" evidence="7">
    <location>
        <begin position="1"/>
        <end position="18"/>
    </location>
</feature>
<evidence type="ECO:0000256" key="1">
    <source>
        <dbReference type="ARBA" id="ARBA00022729"/>
    </source>
</evidence>
<dbReference type="FunFam" id="2.60.120.290:FF:000003">
    <property type="entry name" value="Neuropilin"/>
    <property type="match status" value="1"/>
</dbReference>
<evidence type="ECO:0000259" key="8">
    <source>
        <dbReference type="PROSITE" id="PS01180"/>
    </source>
</evidence>
<evidence type="ECO:0000256" key="3">
    <source>
        <dbReference type="ARBA" id="ARBA00023157"/>
    </source>
</evidence>
<comment type="caution">
    <text evidence="5">Lacks conserved residue(s) required for the propagation of feature annotation.</text>
</comment>
<dbReference type="PANTHER" id="PTHR24251">
    <property type="entry name" value="OVOCHYMASE-RELATED"/>
    <property type="match status" value="1"/>
</dbReference>
<keyword evidence="10" id="KW-1185">Reference proteome</keyword>
<feature type="chain" id="PRO_5020588831" description="CUB domain-containing protein" evidence="7">
    <location>
        <begin position="19"/>
        <end position="330"/>
    </location>
</feature>
<keyword evidence="3" id="KW-1015">Disulfide bond</keyword>
<dbReference type="PANTHER" id="PTHR24251:SF50">
    <property type="entry name" value="ATTRACTIN-LIKE 1A"/>
    <property type="match status" value="1"/>
</dbReference>
<comment type="caution">
    <text evidence="9">The sequence shown here is derived from an EMBL/GenBank/DDBJ whole genome shotgun (WGS) entry which is preliminary data.</text>
</comment>